<keyword evidence="2" id="KW-0732">Signal</keyword>
<feature type="region of interest" description="Disordered" evidence="1">
    <location>
        <begin position="120"/>
        <end position="174"/>
    </location>
</feature>
<dbReference type="AlphaFoldDB" id="A0A453EZX0"/>
<evidence type="ECO:0000313" key="3">
    <source>
        <dbReference type="EnsemblPlants" id="AET3Gv20527300.3"/>
    </source>
</evidence>
<reference evidence="4" key="1">
    <citation type="journal article" date="2014" name="Science">
        <title>Ancient hybridizations among the ancestral genomes of bread wheat.</title>
        <authorList>
            <consortium name="International Wheat Genome Sequencing Consortium,"/>
            <person name="Marcussen T."/>
            <person name="Sandve S.R."/>
            <person name="Heier L."/>
            <person name="Spannagl M."/>
            <person name="Pfeifer M."/>
            <person name="Jakobsen K.S."/>
            <person name="Wulff B.B."/>
            <person name="Steuernagel B."/>
            <person name="Mayer K.F."/>
            <person name="Olsen O.A."/>
        </authorList>
    </citation>
    <scope>NUCLEOTIDE SEQUENCE [LARGE SCALE GENOMIC DNA]</scope>
    <source>
        <strain evidence="4">cv. AL8/78</strain>
    </source>
</reference>
<evidence type="ECO:0000256" key="2">
    <source>
        <dbReference type="SAM" id="SignalP"/>
    </source>
</evidence>
<accession>A0A453EZX0</accession>
<keyword evidence="4" id="KW-1185">Reference proteome</keyword>
<dbReference type="EnsemblPlants" id="AET3Gv20527300.3">
    <property type="protein sequence ID" value="AET3Gv20527300.3"/>
    <property type="gene ID" value="AET3Gv20527300"/>
</dbReference>
<dbReference type="PANTHER" id="PTHR36312:SF1">
    <property type="entry name" value="OS01G0594500 PROTEIN"/>
    <property type="match status" value="1"/>
</dbReference>
<reference evidence="3" key="5">
    <citation type="journal article" date="2021" name="G3 (Bethesda)">
        <title>Aegilops tauschii genome assembly Aet v5.0 features greater sequence contiguity and improved annotation.</title>
        <authorList>
            <person name="Wang L."/>
            <person name="Zhu T."/>
            <person name="Rodriguez J.C."/>
            <person name="Deal K.R."/>
            <person name="Dubcovsky J."/>
            <person name="McGuire P.E."/>
            <person name="Lux T."/>
            <person name="Spannagl M."/>
            <person name="Mayer K.F.X."/>
            <person name="Baldrich P."/>
            <person name="Meyers B.C."/>
            <person name="Huo N."/>
            <person name="Gu Y.Q."/>
            <person name="Zhou H."/>
            <person name="Devos K.M."/>
            <person name="Bennetzen J.L."/>
            <person name="Unver T."/>
            <person name="Budak H."/>
            <person name="Gulick P.J."/>
            <person name="Galiba G."/>
            <person name="Kalapos B."/>
            <person name="Nelson D.R."/>
            <person name="Li P."/>
            <person name="You F.M."/>
            <person name="Luo M.C."/>
            <person name="Dvorak J."/>
        </authorList>
    </citation>
    <scope>NUCLEOTIDE SEQUENCE [LARGE SCALE GENOMIC DNA]</scope>
    <source>
        <strain evidence="3">cv. AL8/78</strain>
    </source>
</reference>
<name>A0A453EZX0_AEGTS</name>
<dbReference type="Gramene" id="AET3Gv20527300.3">
    <property type="protein sequence ID" value="AET3Gv20527300.3"/>
    <property type="gene ID" value="AET3Gv20527300"/>
</dbReference>
<reference evidence="3" key="4">
    <citation type="submission" date="2019-03" db="UniProtKB">
        <authorList>
            <consortium name="EnsemblPlants"/>
        </authorList>
    </citation>
    <scope>IDENTIFICATION</scope>
</reference>
<evidence type="ECO:0008006" key="5">
    <source>
        <dbReference type="Google" id="ProtNLM"/>
    </source>
</evidence>
<evidence type="ECO:0000256" key="1">
    <source>
        <dbReference type="SAM" id="MobiDB-lite"/>
    </source>
</evidence>
<dbReference type="PANTHER" id="PTHR36312">
    <property type="entry name" value="THIONIN-LIKE PROTEIN 1"/>
    <property type="match status" value="1"/>
</dbReference>
<feature type="signal peptide" evidence="2">
    <location>
        <begin position="1"/>
        <end position="29"/>
    </location>
</feature>
<dbReference type="Proteomes" id="UP000015105">
    <property type="component" value="Chromosome 3D"/>
</dbReference>
<protein>
    <recommendedName>
        <fullName evidence="5">Acidic protein</fullName>
    </recommendedName>
</protein>
<reference evidence="3" key="3">
    <citation type="journal article" date="2017" name="Nature">
        <title>Genome sequence of the progenitor of the wheat D genome Aegilops tauschii.</title>
        <authorList>
            <person name="Luo M.C."/>
            <person name="Gu Y.Q."/>
            <person name="Puiu D."/>
            <person name="Wang H."/>
            <person name="Twardziok S.O."/>
            <person name="Deal K.R."/>
            <person name="Huo N."/>
            <person name="Zhu T."/>
            <person name="Wang L."/>
            <person name="Wang Y."/>
            <person name="McGuire P.E."/>
            <person name="Liu S."/>
            <person name="Long H."/>
            <person name="Ramasamy R.K."/>
            <person name="Rodriguez J.C."/>
            <person name="Van S.L."/>
            <person name="Yuan L."/>
            <person name="Wang Z."/>
            <person name="Xia Z."/>
            <person name="Xiao L."/>
            <person name="Anderson O.D."/>
            <person name="Ouyang S."/>
            <person name="Liang Y."/>
            <person name="Zimin A.V."/>
            <person name="Pertea G."/>
            <person name="Qi P."/>
            <person name="Bennetzen J.L."/>
            <person name="Dai X."/>
            <person name="Dawson M.W."/>
            <person name="Muller H.G."/>
            <person name="Kugler K."/>
            <person name="Rivarola-Duarte L."/>
            <person name="Spannagl M."/>
            <person name="Mayer K.F.X."/>
            <person name="Lu F.H."/>
            <person name="Bevan M.W."/>
            <person name="Leroy P."/>
            <person name="Li P."/>
            <person name="You F.M."/>
            <person name="Sun Q."/>
            <person name="Liu Z."/>
            <person name="Lyons E."/>
            <person name="Wicker T."/>
            <person name="Salzberg S.L."/>
            <person name="Devos K.M."/>
            <person name="Dvorak J."/>
        </authorList>
    </citation>
    <scope>NUCLEOTIDE SEQUENCE [LARGE SCALE GENOMIC DNA]</scope>
    <source>
        <strain evidence="3">cv. AL8/78</strain>
    </source>
</reference>
<organism evidence="3 4">
    <name type="scientific">Aegilops tauschii subsp. strangulata</name>
    <name type="common">Goatgrass</name>
    <dbReference type="NCBI Taxonomy" id="200361"/>
    <lineage>
        <taxon>Eukaryota</taxon>
        <taxon>Viridiplantae</taxon>
        <taxon>Streptophyta</taxon>
        <taxon>Embryophyta</taxon>
        <taxon>Tracheophyta</taxon>
        <taxon>Spermatophyta</taxon>
        <taxon>Magnoliopsida</taxon>
        <taxon>Liliopsida</taxon>
        <taxon>Poales</taxon>
        <taxon>Poaceae</taxon>
        <taxon>BOP clade</taxon>
        <taxon>Pooideae</taxon>
        <taxon>Triticodae</taxon>
        <taxon>Triticeae</taxon>
        <taxon>Triticinae</taxon>
        <taxon>Aegilops</taxon>
    </lineage>
</organism>
<proteinExistence type="predicted"/>
<sequence>MAAGRACALSVVLLVVVAAPLLLAGVADADCFDYCFKDCIAKDKNMIDYCNYACDKTCYAGTPQRPLAAAAAPGDMGCQLSCARTSCHRLDPDREAAEACSGQCYDGCKTKTLPRPLRAGAGMPTTLGPVLADLPSSEPDPDDAVRASSEAPEHEAMGPRPPFSEIHAAPPASA</sequence>
<dbReference type="InterPro" id="IPR038975">
    <property type="entry name" value="THNL"/>
</dbReference>
<feature type="chain" id="PRO_5019201786" description="Acidic protein" evidence="2">
    <location>
        <begin position="30"/>
        <end position="174"/>
    </location>
</feature>
<reference evidence="4" key="2">
    <citation type="journal article" date="2017" name="Nat. Plants">
        <title>The Aegilops tauschii genome reveals multiple impacts of transposons.</title>
        <authorList>
            <person name="Zhao G."/>
            <person name="Zou C."/>
            <person name="Li K."/>
            <person name="Wang K."/>
            <person name="Li T."/>
            <person name="Gao L."/>
            <person name="Zhang X."/>
            <person name="Wang H."/>
            <person name="Yang Z."/>
            <person name="Liu X."/>
            <person name="Jiang W."/>
            <person name="Mao L."/>
            <person name="Kong X."/>
            <person name="Jiao Y."/>
            <person name="Jia J."/>
        </authorList>
    </citation>
    <scope>NUCLEOTIDE SEQUENCE [LARGE SCALE GENOMIC DNA]</scope>
    <source>
        <strain evidence="4">cv. AL8/78</strain>
    </source>
</reference>
<evidence type="ECO:0000313" key="4">
    <source>
        <dbReference type="Proteomes" id="UP000015105"/>
    </source>
</evidence>